<evidence type="ECO:0000313" key="1">
    <source>
        <dbReference type="EMBL" id="EXU78778.1"/>
    </source>
</evidence>
<sequence>MDEELRLIKTAMPQTYESIQRKAALLGNGVYSMVRRGVMGRPNCFWAMEGGRVVGTPFADSHPVAAVVAQSLVQFGSAHVCIIAEPVKAEG</sequence>
<reference evidence="1 2" key="1">
    <citation type="submission" date="2014-01" db="EMBL/GenBank/DDBJ databases">
        <title>Interspecies Systems Biology Uncovers Metabolites Affecting C. elegans Gene Expression and Life History Traits.</title>
        <authorList>
            <person name="Watson E."/>
            <person name="Macneil L.T."/>
            <person name="Ritter A.D."/>
            <person name="Yilmaz L.S."/>
            <person name="Rosebrock A.P."/>
            <person name="Caudy A.A."/>
            <person name="Walhout A.J."/>
        </authorList>
    </citation>
    <scope>NUCLEOTIDE SEQUENCE [LARGE SCALE GENOMIC DNA]</scope>
    <source>
        <strain evidence="1 2">DA1877</strain>
    </source>
</reference>
<dbReference type="EMBL" id="JBOK01000027">
    <property type="protein sequence ID" value="EXU78778.1"/>
    <property type="molecule type" value="Genomic_DNA"/>
</dbReference>
<gene>
    <name evidence="1" type="ORF">AX13_09825</name>
</gene>
<organism evidence="1 2">
    <name type="scientific">Comamonas aquatica DA1877</name>
    <dbReference type="NCBI Taxonomy" id="1457173"/>
    <lineage>
        <taxon>Bacteria</taxon>
        <taxon>Pseudomonadati</taxon>
        <taxon>Pseudomonadota</taxon>
        <taxon>Betaproteobacteria</taxon>
        <taxon>Burkholderiales</taxon>
        <taxon>Comamonadaceae</taxon>
        <taxon>Comamonas</taxon>
    </lineage>
</organism>
<proteinExistence type="predicted"/>
<name>A0A014NH97_9BURK</name>
<keyword evidence="2" id="KW-1185">Reference proteome</keyword>
<protein>
    <submittedName>
        <fullName evidence="1">Uncharacterized protein</fullName>
    </submittedName>
</protein>
<comment type="caution">
    <text evidence="1">The sequence shown here is derived from an EMBL/GenBank/DDBJ whole genome shotgun (WGS) entry which is preliminary data.</text>
</comment>
<accession>A0A014NH97</accession>
<dbReference type="AlphaFoldDB" id="A0A014NH97"/>
<dbReference type="PATRIC" id="fig|1457173.3.peg.3370"/>
<dbReference type="Proteomes" id="UP000020766">
    <property type="component" value="Unassembled WGS sequence"/>
</dbReference>
<evidence type="ECO:0000313" key="2">
    <source>
        <dbReference type="Proteomes" id="UP000020766"/>
    </source>
</evidence>